<sequence>MRRVLEQLGVWDWANMSHVYELRADPCLMRHRGGRVTSPGRSGTVQARAPPAPPDGADLVFGARGRRDSRPHPTDESARRMQPSPVVLGVGVCRPRPADRRCLNDCGSGCGCVTAWYHRVWLCSCRAGCVPTSRRTTVPRTHRHAIADWLTAASTGLISTAIDRLIGSVFCRHLKSRVLDYVRLLRETG</sequence>
<accession>A0A448XJB0</accession>
<gene>
    <name evidence="2" type="ORF">PXEA_LOCUS31445</name>
</gene>
<feature type="compositionally biased region" description="Basic and acidic residues" evidence="1">
    <location>
        <begin position="65"/>
        <end position="79"/>
    </location>
</feature>
<evidence type="ECO:0000313" key="3">
    <source>
        <dbReference type="Proteomes" id="UP000784294"/>
    </source>
</evidence>
<feature type="region of interest" description="Disordered" evidence="1">
    <location>
        <begin position="33"/>
        <end position="81"/>
    </location>
</feature>
<evidence type="ECO:0000313" key="2">
    <source>
        <dbReference type="EMBL" id="VEL38005.1"/>
    </source>
</evidence>
<name>A0A448XJB0_9PLAT</name>
<keyword evidence="3" id="KW-1185">Reference proteome</keyword>
<comment type="caution">
    <text evidence="2">The sequence shown here is derived from an EMBL/GenBank/DDBJ whole genome shotgun (WGS) entry which is preliminary data.</text>
</comment>
<dbReference type="EMBL" id="CAAALY010256595">
    <property type="protein sequence ID" value="VEL38005.1"/>
    <property type="molecule type" value="Genomic_DNA"/>
</dbReference>
<protein>
    <submittedName>
        <fullName evidence="2">Uncharacterized protein</fullName>
    </submittedName>
</protein>
<dbReference type="Proteomes" id="UP000784294">
    <property type="component" value="Unassembled WGS sequence"/>
</dbReference>
<organism evidence="2 3">
    <name type="scientific">Protopolystoma xenopodis</name>
    <dbReference type="NCBI Taxonomy" id="117903"/>
    <lineage>
        <taxon>Eukaryota</taxon>
        <taxon>Metazoa</taxon>
        <taxon>Spiralia</taxon>
        <taxon>Lophotrochozoa</taxon>
        <taxon>Platyhelminthes</taxon>
        <taxon>Monogenea</taxon>
        <taxon>Polyopisthocotylea</taxon>
        <taxon>Polystomatidea</taxon>
        <taxon>Polystomatidae</taxon>
        <taxon>Protopolystoma</taxon>
    </lineage>
</organism>
<proteinExistence type="predicted"/>
<reference evidence="2" key="1">
    <citation type="submission" date="2018-11" db="EMBL/GenBank/DDBJ databases">
        <authorList>
            <consortium name="Pathogen Informatics"/>
        </authorList>
    </citation>
    <scope>NUCLEOTIDE SEQUENCE</scope>
</reference>
<dbReference type="AlphaFoldDB" id="A0A448XJB0"/>
<evidence type="ECO:0000256" key="1">
    <source>
        <dbReference type="SAM" id="MobiDB-lite"/>
    </source>
</evidence>